<organism evidence="2 3">
    <name type="scientific">Brassica campestris</name>
    <name type="common">Field mustard</name>
    <dbReference type="NCBI Taxonomy" id="3711"/>
    <lineage>
        <taxon>Eukaryota</taxon>
        <taxon>Viridiplantae</taxon>
        <taxon>Streptophyta</taxon>
        <taxon>Embryophyta</taxon>
        <taxon>Tracheophyta</taxon>
        <taxon>Spermatophyta</taxon>
        <taxon>Magnoliopsida</taxon>
        <taxon>eudicotyledons</taxon>
        <taxon>Gunneridae</taxon>
        <taxon>Pentapetalae</taxon>
        <taxon>rosids</taxon>
        <taxon>malvids</taxon>
        <taxon>Brassicales</taxon>
        <taxon>Brassicaceae</taxon>
        <taxon>Brassiceae</taxon>
        <taxon>Brassica</taxon>
    </lineage>
</organism>
<dbReference type="AlphaFoldDB" id="A0A397ZWJ9"/>
<protein>
    <submittedName>
        <fullName evidence="2">Uncharacterized protein</fullName>
    </submittedName>
</protein>
<feature type="region of interest" description="Disordered" evidence="1">
    <location>
        <begin position="1"/>
        <end position="100"/>
    </location>
</feature>
<dbReference type="EMBL" id="CM010630">
    <property type="protein sequence ID" value="RID69348.1"/>
    <property type="molecule type" value="Genomic_DNA"/>
</dbReference>
<feature type="compositionally biased region" description="Basic and acidic residues" evidence="1">
    <location>
        <begin position="53"/>
        <end position="71"/>
    </location>
</feature>
<gene>
    <name evidence="2" type="ORF">BRARA_C01446</name>
</gene>
<proteinExistence type="predicted"/>
<evidence type="ECO:0000313" key="3">
    <source>
        <dbReference type="Proteomes" id="UP000264353"/>
    </source>
</evidence>
<sequence length="100" mass="10618">MRSNETLPKIRLHTPTVTITTSQRHQRTERTTGISLGSSAGGQASSRNGHISEAGEKGGLKQKENGEEGERSPPTAKRNAAAGGRTENLRKGLLGLLSEN</sequence>
<accession>A0A397ZWJ9</accession>
<evidence type="ECO:0000256" key="1">
    <source>
        <dbReference type="SAM" id="MobiDB-lite"/>
    </source>
</evidence>
<feature type="compositionally biased region" description="Low complexity" evidence="1">
    <location>
        <begin position="33"/>
        <end position="49"/>
    </location>
</feature>
<reference evidence="2 3" key="1">
    <citation type="submission" date="2018-06" db="EMBL/GenBank/DDBJ databases">
        <title>WGS assembly of Brassica rapa FPsc.</title>
        <authorList>
            <person name="Bowman J."/>
            <person name="Kohchi T."/>
            <person name="Yamato K."/>
            <person name="Jenkins J."/>
            <person name="Shu S."/>
            <person name="Ishizaki K."/>
            <person name="Yamaoka S."/>
            <person name="Nishihama R."/>
            <person name="Nakamura Y."/>
            <person name="Berger F."/>
            <person name="Adam C."/>
            <person name="Aki S."/>
            <person name="Althoff F."/>
            <person name="Araki T."/>
            <person name="Arteaga-Vazquez M."/>
            <person name="Balasubrmanian S."/>
            <person name="Bauer D."/>
            <person name="Boehm C."/>
            <person name="Briginshaw L."/>
            <person name="Caballero-Perez J."/>
            <person name="Catarino B."/>
            <person name="Chen F."/>
            <person name="Chiyoda S."/>
            <person name="Chovatia M."/>
            <person name="Davies K."/>
            <person name="Delmans M."/>
            <person name="Demura T."/>
            <person name="Dierschke T."/>
            <person name="Dolan L."/>
            <person name="Dorantes-Acosta A."/>
            <person name="Eklund D."/>
            <person name="Florent S."/>
            <person name="Flores-Sandoval E."/>
            <person name="Fujiyama A."/>
            <person name="Fukuzawa H."/>
            <person name="Galik B."/>
            <person name="Grimanelli D."/>
            <person name="Grimwood J."/>
            <person name="Grossniklaus U."/>
            <person name="Hamada T."/>
            <person name="Haseloff J."/>
            <person name="Hetherington A."/>
            <person name="Higo A."/>
            <person name="Hirakawa Y."/>
            <person name="Hundley H."/>
            <person name="Ikeda Y."/>
            <person name="Inoue K."/>
            <person name="Inoue S."/>
            <person name="Ishida S."/>
            <person name="Jia Q."/>
            <person name="Kakita M."/>
            <person name="Kanazawa T."/>
            <person name="Kawai Y."/>
            <person name="Kawashima T."/>
            <person name="Kennedy M."/>
            <person name="Kinose K."/>
            <person name="Kinoshita T."/>
            <person name="Kohara Y."/>
            <person name="Koide E."/>
            <person name="Komatsu K."/>
            <person name="Kopischke S."/>
            <person name="Kubo M."/>
            <person name="Kyozuka J."/>
            <person name="Lagercrantz U."/>
            <person name="Lin S."/>
            <person name="Lindquist E."/>
            <person name="Lipzen A."/>
            <person name="Lu C."/>
            <person name="Luna E."/>
            <person name="Martienssen R."/>
            <person name="Minamino N."/>
            <person name="Mizutani M."/>
            <person name="Mizutani M."/>
            <person name="Mochizuki N."/>
            <person name="Monte I."/>
            <person name="Mosher R."/>
            <person name="Nagasaki H."/>
            <person name="Nakagami H."/>
            <person name="Naramoto S."/>
            <person name="Nishitani K."/>
            <person name="Ohtani M."/>
            <person name="Okamoto T."/>
            <person name="Okumura M."/>
            <person name="Phillips J."/>
            <person name="Pollak B."/>
            <person name="Reinders A."/>
            <person name="Roevekamp M."/>
            <person name="Sano R."/>
            <person name="Sawa S."/>
            <person name="Schmid M."/>
            <person name="Shirakawa M."/>
            <person name="Solano R."/>
            <person name="Spunde A."/>
            <person name="Suetsugu N."/>
            <person name="Sugano S."/>
            <person name="Sugiyama A."/>
            <person name="Sun R."/>
            <person name="Suzuki Y."/>
            <person name="Takenaka M."/>
            <person name="Takezawa D."/>
            <person name="Tomogane H."/>
            <person name="Tsuzuki M."/>
            <person name="Ueda T."/>
            <person name="Umeda M."/>
            <person name="Ward J."/>
            <person name="Watanabe Y."/>
            <person name="Yazaki K."/>
            <person name="Yokoyama R."/>
            <person name="Yoshitake Y."/>
            <person name="Yotsui I."/>
            <person name="Zachgo S."/>
            <person name="Schmutz J."/>
        </authorList>
    </citation>
    <scope>NUCLEOTIDE SEQUENCE [LARGE SCALE GENOMIC DNA]</scope>
    <source>
        <strain evidence="3">cv. B-3</strain>
    </source>
</reference>
<evidence type="ECO:0000313" key="2">
    <source>
        <dbReference type="EMBL" id="RID69348.1"/>
    </source>
</evidence>
<name>A0A397ZWJ9_BRACM</name>
<dbReference type="Proteomes" id="UP000264353">
    <property type="component" value="Chromosome A3"/>
</dbReference>